<organism evidence="1 2">
    <name type="scientific">Austropuccinia psidii MF-1</name>
    <dbReference type="NCBI Taxonomy" id="1389203"/>
    <lineage>
        <taxon>Eukaryota</taxon>
        <taxon>Fungi</taxon>
        <taxon>Dikarya</taxon>
        <taxon>Basidiomycota</taxon>
        <taxon>Pucciniomycotina</taxon>
        <taxon>Pucciniomycetes</taxon>
        <taxon>Pucciniales</taxon>
        <taxon>Sphaerophragmiaceae</taxon>
        <taxon>Austropuccinia</taxon>
    </lineage>
</organism>
<protein>
    <recommendedName>
        <fullName evidence="3">Reverse transcriptase Ty1/copia-type domain-containing protein</fullName>
    </recommendedName>
</protein>
<keyword evidence="2" id="KW-1185">Reference proteome</keyword>
<reference evidence="1" key="1">
    <citation type="submission" date="2021-03" db="EMBL/GenBank/DDBJ databases">
        <title>Draft genome sequence of rust myrtle Austropuccinia psidii MF-1, a brazilian biotype.</title>
        <authorList>
            <person name="Quecine M.C."/>
            <person name="Pachon D.M.R."/>
            <person name="Bonatelli M.L."/>
            <person name="Correr F.H."/>
            <person name="Franceschini L.M."/>
            <person name="Leite T.F."/>
            <person name="Margarido G.R.A."/>
            <person name="Almeida C.A."/>
            <person name="Ferrarezi J.A."/>
            <person name="Labate C.A."/>
        </authorList>
    </citation>
    <scope>NUCLEOTIDE SEQUENCE</scope>
    <source>
        <strain evidence="1">MF-1</strain>
    </source>
</reference>
<accession>A0A9Q3HA72</accession>
<dbReference type="Proteomes" id="UP000765509">
    <property type="component" value="Unassembled WGS sequence"/>
</dbReference>
<dbReference type="PANTHER" id="PTHR11439">
    <property type="entry name" value="GAG-POL-RELATED RETROTRANSPOSON"/>
    <property type="match status" value="1"/>
</dbReference>
<name>A0A9Q3HA72_9BASI</name>
<evidence type="ECO:0008006" key="3">
    <source>
        <dbReference type="Google" id="ProtNLM"/>
    </source>
</evidence>
<evidence type="ECO:0000313" key="1">
    <source>
        <dbReference type="EMBL" id="MBW0494710.1"/>
    </source>
</evidence>
<gene>
    <name evidence="1" type="ORF">O181_034425</name>
</gene>
<proteinExistence type="predicted"/>
<evidence type="ECO:0000313" key="2">
    <source>
        <dbReference type="Proteomes" id="UP000765509"/>
    </source>
</evidence>
<sequence length="120" mass="13550">MPLPPNCQLESNISSGNMDKPYLKRIGILLYIAQACRPDISFAVNYLARFSLCTDQEHWNTLEHLIAYLHRTRDMGILISKSNLSSEVKCFVDANWGGEANRSTHGYIIMHGINPSDRPS</sequence>
<dbReference type="AlphaFoldDB" id="A0A9Q3HA72"/>
<dbReference type="EMBL" id="AVOT02012703">
    <property type="protein sequence ID" value="MBW0494710.1"/>
    <property type="molecule type" value="Genomic_DNA"/>
</dbReference>
<dbReference type="OrthoDB" id="8188638at2759"/>
<dbReference type="PANTHER" id="PTHR11439:SF467">
    <property type="entry name" value="INTEGRASE CATALYTIC DOMAIN-CONTAINING PROTEIN"/>
    <property type="match status" value="1"/>
</dbReference>
<comment type="caution">
    <text evidence="1">The sequence shown here is derived from an EMBL/GenBank/DDBJ whole genome shotgun (WGS) entry which is preliminary data.</text>
</comment>